<dbReference type="RefSeq" id="WP_014102987.1">
    <property type="nucleotide sequence ID" value="NC_016026.1"/>
</dbReference>
<keyword evidence="1" id="KW-0472">Membrane</keyword>
<dbReference type="OrthoDB" id="7159357at2"/>
<feature type="transmembrane region" description="Helical" evidence="1">
    <location>
        <begin position="111"/>
        <end position="131"/>
    </location>
</feature>
<dbReference type="eggNOG" id="ENOG5032ZVA">
    <property type="taxonomic scope" value="Bacteria"/>
</dbReference>
<proteinExistence type="predicted"/>
<organism evidence="3 4">
    <name type="scientific">Micavibrio aeruginosavorus (strain ARL-13)</name>
    <dbReference type="NCBI Taxonomy" id="856793"/>
    <lineage>
        <taxon>Bacteria</taxon>
        <taxon>Pseudomonadati</taxon>
        <taxon>Bdellovibrionota</taxon>
        <taxon>Bdellovibrionia</taxon>
        <taxon>Bdellovibrionales</taxon>
        <taxon>Pseudobdellovibrionaceae</taxon>
        <taxon>Micavibrio</taxon>
    </lineage>
</organism>
<accession>G2KNB6</accession>
<dbReference type="InterPro" id="IPR011723">
    <property type="entry name" value="Znf/thioredoxin_put"/>
</dbReference>
<name>G2KNB6_MICAA</name>
<gene>
    <name evidence="3" type="ordered locus">MICA_1446</name>
</gene>
<evidence type="ECO:0000313" key="4">
    <source>
        <dbReference type="Proteomes" id="UP000009286"/>
    </source>
</evidence>
<dbReference type="NCBIfam" id="TIGR02098">
    <property type="entry name" value="MJ0042_CXXC"/>
    <property type="match status" value="1"/>
</dbReference>
<evidence type="ECO:0000259" key="2">
    <source>
        <dbReference type="Pfam" id="PF13717"/>
    </source>
</evidence>
<dbReference type="Pfam" id="PF13717">
    <property type="entry name" value="Zn_ribbon_4"/>
    <property type="match status" value="1"/>
</dbReference>
<dbReference type="EMBL" id="CP002382">
    <property type="protein sequence ID" value="AEP09764.1"/>
    <property type="molecule type" value="Genomic_DNA"/>
</dbReference>
<reference evidence="3 4" key="1">
    <citation type="journal article" date="2011" name="BMC Genomics">
        <title>Genomic insights into an obligate epibiotic bacterial predator: Micavibrio aeruginosavorus ARL-13.</title>
        <authorList>
            <person name="Wang Z."/>
            <person name="Kadouri D."/>
            <person name="Wu M."/>
        </authorList>
    </citation>
    <scope>NUCLEOTIDE SEQUENCE [LARGE SCALE GENOMIC DNA]</scope>
    <source>
        <strain evidence="3 4">ARL-13</strain>
    </source>
</reference>
<evidence type="ECO:0000256" key="1">
    <source>
        <dbReference type="SAM" id="Phobius"/>
    </source>
</evidence>
<sequence>MILTCEECHARYLVPVHSLAPNGRKVRCGNCGHTWHENFPETELVGGDDAGVDDGNAIDTFAGAMEDIATASAVDDGSVGEPIPEGVRPIPEGSSVPAHIGNDVYELRGRLGGYVAAAAVFLFIMGGIYTFRDAVMEQFPPSKVVYEMAGVTVLPPMAGVIFDQVEAKTQYNDQGVEVLSVTGQIINLRAQQQSLAPIRVSLRVSGEETLRDWVIEPPSEVIGPEETLAFDTTYPDIPMEAKEVNVQFTLAGK</sequence>
<feature type="domain" description="Zinc finger/thioredoxin putative" evidence="2">
    <location>
        <begin position="1"/>
        <end position="35"/>
    </location>
</feature>
<protein>
    <submittedName>
        <fullName evidence="3">MJ0042 family finger-like domain protein</fullName>
    </submittedName>
</protein>
<dbReference type="Proteomes" id="UP000009286">
    <property type="component" value="Chromosome"/>
</dbReference>
<dbReference type="KEGG" id="mai:MICA_1446"/>
<keyword evidence="4" id="KW-1185">Reference proteome</keyword>
<dbReference type="HOGENOM" id="CLU_1218621_0_0_5"/>
<dbReference type="AlphaFoldDB" id="G2KNB6"/>
<keyword evidence="1" id="KW-1133">Transmembrane helix</keyword>
<dbReference type="STRING" id="856793.MICA_1446"/>
<evidence type="ECO:0000313" key="3">
    <source>
        <dbReference type="EMBL" id="AEP09764.1"/>
    </source>
</evidence>
<keyword evidence="1" id="KW-0812">Transmembrane</keyword>